<feature type="compositionally biased region" description="Low complexity" evidence="8">
    <location>
        <begin position="693"/>
        <end position="703"/>
    </location>
</feature>
<keyword evidence="11" id="KW-1185">Reference proteome</keyword>
<evidence type="ECO:0000256" key="6">
    <source>
        <dbReference type="ARBA" id="ARBA00023242"/>
    </source>
</evidence>
<evidence type="ECO:0000256" key="2">
    <source>
        <dbReference type="ARBA" id="ARBA00022723"/>
    </source>
</evidence>
<dbReference type="PANTHER" id="PTHR40626:SF34">
    <property type="entry name" value="ZINC FINGER PROTEIN YGR067C"/>
    <property type="match status" value="1"/>
</dbReference>
<dbReference type="SUPFAM" id="SSF57667">
    <property type="entry name" value="beta-beta-alpha zinc fingers"/>
    <property type="match status" value="1"/>
</dbReference>
<evidence type="ECO:0000259" key="9">
    <source>
        <dbReference type="PROSITE" id="PS50157"/>
    </source>
</evidence>
<protein>
    <recommendedName>
        <fullName evidence="9">C2H2-type domain-containing protein</fullName>
    </recommendedName>
</protein>
<dbReference type="VEuPathDB" id="FungiDB:CXQ87_002064"/>
<feature type="domain" description="C2H2-type" evidence="9">
    <location>
        <begin position="7"/>
        <end position="34"/>
    </location>
</feature>
<feature type="region of interest" description="Disordered" evidence="8">
    <location>
        <begin position="66"/>
        <end position="97"/>
    </location>
</feature>
<evidence type="ECO:0000256" key="5">
    <source>
        <dbReference type="ARBA" id="ARBA00022833"/>
    </source>
</evidence>
<gene>
    <name evidence="10" type="ORF">CXQ87_002064</name>
</gene>
<evidence type="ECO:0000313" key="11">
    <source>
        <dbReference type="Proteomes" id="UP000244406"/>
    </source>
</evidence>
<feature type="compositionally biased region" description="Polar residues" evidence="8">
    <location>
        <begin position="734"/>
        <end position="759"/>
    </location>
</feature>
<keyword evidence="6" id="KW-0539">Nucleus</keyword>
<dbReference type="Proteomes" id="UP000244406">
    <property type="component" value="Unassembled WGS sequence"/>
</dbReference>
<dbReference type="SMART" id="SM00355">
    <property type="entry name" value="ZnF_C2H2"/>
    <property type="match status" value="2"/>
</dbReference>
<dbReference type="InterPro" id="IPR051059">
    <property type="entry name" value="VerF-like"/>
</dbReference>
<dbReference type="GO" id="GO:0005634">
    <property type="term" value="C:nucleus"/>
    <property type="evidence" value="ECO:0007669"/>
    <property type="project" value="UniProtKB-SubCell"/>
</dbReference>
<keyword evidence="4 7" id="KW-0863">Zinc-finger</keyword>
<evidence type="ECO:0000256" key="8">
    <source>
        <dbReference type="SAM" id="MobiDB-lite"/>
    </source>
</evidence>
<dbReference type="GO" id="GO:0008270">
    <property type="term" value="F:zinc ion binding"/>
    <property type="evidence" value="ECO:0007669"/>
    <property type="project" value="UniProtKB-KW"/>
</dbReference>
<keyword evidence="2" id="KW-0479">Metal-binding</keyword>
<sequence length="803" mass="89712">MPAAKKYVCAFCARAFTRSEHKQRHERSHTNEKPFHCLYCTSAFVRRDLLQRHCRTVHNIKLVSRSKREKRDSLKEDEPPEPLNGKITHPPPLAPPLVHAPAKAVELRSPNQDVHVTPTGPAPAPAPQSAPTLSPGSAAPLTSLRLSHTQTSQDPLHLLSISKNLSNVYDSADTRYPCHDMFLVGHSVLSSERYAIFANSLASLIDQLHSISGQSLSDFRLGQVYSILAVGALSMPSKDYDPEELATSFINKSWNIVVDKLNSAHSSLPAQCDVLKNLFLLTYIYLRFFNNDLMVSYLEDSAHIILQNLASSPSDAELVSQNLELFWSIYVLVSKYKANEAPPKFYSWFLASKLHRDSPVTLAQAVKAYSIQSLPLQDPLLLEVVICTLSNEVNNLIFNKSLWLFDSLNSLHNAIVLANKSMVLSAPDTSMDVFNVFRSKLILGAAPTYEELLQAHVFKISEPHHWNMLLLTLREFNAPFSFNNFMRENLMSSFQNFGNSLLGFFTFESQTPPPSMNSYENLGIISFPLIFQYNFLRLNNVEPPFQIKNLSIVDLANLNNLILEWYITIVKVMVTLITKRSAAEAEEVVRKSNVLSCLFYMINSNCASTPAFASTEFYLQVFEELTKICDTWFNFINKSANLHNLRMNLNRFLNDLVVLALNNDSISLGDLYVANESILIRNRRSKSIGSMDSTPSNRSSLSSTFPPPVPSHRGSSTNYVLMNKPENDAGSPQPLYSTQMSPSSSLAPLQGVTKLNFSSPAGPRVQKPLAQPMNSPPVPPSSTYVLPPIYAAVKDHAKPEGMK</sequence>
<dbReference type="PROSITE" id="PS00028">
    <property type="entry name" value="ZINC_FINGER_C2H2_1"/>
    <property type="match status" value="2"/>
</dbReference>
<accession>A0A2V1A8E9</accession>
<evidence type="ECO:0000256" key="7">
    <source>
        <dbReference type="PROSITE-ProRule" id="PRU00042"/>
    </source>
</evidence>
<evidence type="ECO:0000313" key="10">
    <source>
        <dbReference type="EMBL" id="PVH13945.1"/>
    </source>
</evidence>
<dbReference type="InterPro" id="IPR013087">
    <property type="entry name" value="Znf_C2H2_type"/>
</dbReference>
<feature type="region of interest" description="Disordered" evidence="8">
    <location>
        <begin position="112"/>
        <end position="140"/>
    </location>
</feature>
<dbReference type="PROSITE" id="PS50157">
    <property type="entry name" value="ZINC_FINGER_C2H2_2"/>
    <property type="match status" value="2"/>
</dbReference>
<keyword evidence="3" id="KW-0677">Repeat</keyword>
<feature type="region of interest" description="Disordered" evidence="8">
    <location>
        <begin position="687"/>
        <end position="780"/>
    </location>
</feature>
<dbReference type="PANTHER" id="PTHR40626">
    <property type="entry name" value="MIP31509P"/>
    <property type="match status" value="1"/>
</dbReference>
<dbReference type="AlphaFoldDB" id="A0A2V1A8E9"/>
<evidence type="ECO:0000256" key="3">
    <source>
        <dbReference type="ARBA" id="ARBA00022737"/>
    </source>
</evidence>
<reference evidence="10 11" key="1">
    <citation type="submission" date="2017-12" db="EMBL/GenBank/DDBJ databases">
        <title>Genome Sequence of the Amphotericin B-resistant Candida duobushaemulonii strain, B09383.</title>
        <authorList>
            <person name="Chow N.A."/>
            <person name="Gade L."/>
            <person name="Batra D."/>
            <person name="Rowe L.A."/>
            <person name="Loparev V.N."/>
            <person name="Litvintseva A.P."/>
        </authorList>
    </citation>
    <scope>NUCLEOTIDE SEQUENCE [LARGE SCALE GENOMIC DNA]</scope>
    <source>
        <strain evidence="10 11">B09383</strain>
    </source>
</reference>
<dbReference type="EMBL" id="PKFP01000001">
    <property type="protein sequence ID" value="PVH13945.1"/>
    <property type="molecule type" value="Genomic_DNA"/>
</dbReference>
<dbReference type="GeneID" id="37002064"/>
<feature type="domain" description="C2H2-type" evidence="9">
    <location>
        <begin position="35"/>
        <end position="58"/>
    </location>
</feature>
<comment type="subcellular location">
    <subcellularLocation>
        <location evidence="1">Nucleus</location>
    </subcellularLocation>
</comment>
<dbReference type="Gene3D" id="3.30.160.60">
    <property type="entry name" value="Classic Zinc Finger"/>
    <property type="match status" value="2"/>
</dbReference>
<dbReference type="InterPro" id="IPR036236">
    <property type="entry name" value="Znf_C2H2_sf"/>
</dbReference>
<keyword evidence="5" id="KW-0862">Zinc</keyword>
<dbReference type="GO" id="GO:0000785">
    <property type="term" value="C:chromatin"/>
    <property type="evidence" value="ECO:0007669"/>
    <property type="project" value="TreeGrafter"/>
</dbReference>
<dbReference type="GO" id="GO:0000978">
    <property type="term" value="F:RNA polymerase II cis-regulatory region sequence-specific DNA binding"/>
    <property type="evidence" value="ECO:0007669"/>
    <property type="project" value="InterPro"/>
</dbReference>
<organism evidence="10 11">
    <name type="scientific">Candidozyma duobushaemuli</name>
    <dbReference type="NCBI Taxonomy" id="1231522"/>
    <lineage>
        <taxon>Eukaryota</taxon>
        <taxon>Fungi</taxon>
        <taxon>Dikarya</taxon>
        <taxon>Ascomycota</taxon>
        <taxon>Saccharomycotina</taxon>
        <taxon>Pichiomycetes</taxon>
        <taxon>Metschnikowiaceae</taxon>
        <taxon>Candidozyma</taxon>
    </lineage>
</organism>
<comment type="caution">
    <text evidence="10">The sequence shown here is derived from an EMBL/GenBank/DDBJ whole genome shotgun (WGS) entry which is preliminary data.</text>
</comment>
<dbReference type="RefSeq" id="XP_025334885.1">
    <property type="nucleotide sequence ID" value="XM_025480585.1"/>
</dbReference>
<proteinExistence type="predicted"/>
<name>A0A2V1A8E9_9ASCO</name>
<evidence type="ECO:0000256" key="1">
    <source>
        <dbReference type="ARBA" id="ARBA00004123"/>
    </source>
</evidence>
<evidence type="ECO:0000256" key="4">
    <source>
        <dbReference type="ARBA" id="ARBA00022771"/>
    </source>
</evidence>
<dbReference type="GO" id="GO:0000981">
    <property type="term" value="F:DNA-binding transcription factor activity, RNA polymerase II-specific"/>
    <property type="evidence" value="ECO:0007669"/>
    <property type="project" value="InterPro"/>
</dbReference>